<keyword evidence="3" id="KW-1185">Reference proteome</keyword>
<dbReference type="EMBL" id="VFQX01000016">
    <property type="protein sequence ID" value="KAF0980961.1"/>
    <property type="molecule type" value="Genomic_DNA"/>
</dbReference>
<evidence type="ECO:0008006" key="4">
    <source>
        <dbReference type="Google" id="ProtNLM"/>
    </source>
</evidence>
<gene>
    <name evidence="2" type="ORF">FDP41_012749</name>
</gene>
<dbReference type="OMA" id="WNDALIF"/>
<dbReference type="Gene3D" id="2.120.10.30">
    <property type="entry name" value="TolB, C-terminal domain"/>
    <property type="match status" value="1"/>
</dbReference>
<organism evidence="2 3">
    <name type="scientific">Naegleria fowleri</name>
    <name type="common">Brain eating amoeba</name>
    <dbReference type="NCBI Taxonomy" id="5763"/>
    <lineage>
        <taxon>Eukaryota</taxon>
        <taxon>Discoba</taxon>
        <taxon>Heterolobosea</taxon>
        <taxon>Tetramitia</taxon>
        <taxon>Eutetramitia</taxon>
        <taxon>Vahlkampfiidae</taxon>
        <taxon>Naegleria</taxon>
    </lineage>
</organism>
<feature type="region of interest" description="Disordered" evidence="1">
    <location>
        <begin position="61"/>
        <end position="87"/>
    </location>
</feature>
<dbReference type="GeneID" id="68119964"/>
<reference evidence="2 3" key="1">
    <citation type="journal article" date="2019" name="Sci. Rep.">
        <title>Nanopore sequencing improves the draft genome of the human pathogenic amoeba Naegleria fowleri.</title>
        <authorList>
            <person name="Liechti N."/>
            <person name="Schurch N."/>
            <person name="Bruggmann R."/>
            <person name="Wittwer M."/>
        </authorList>
    </citation>
    <scope>NUCLEOTIDE SEQUENCE [LARGE SCALE GENOMIC DNA]</scope>
    <source>
        <strain evidence="2 3">ATCC 30894</strain>
    </source>
</reference>
<dbReference type="InterPro" id="IPR011042">
    <property type="entry name" value="6-blade_b-propeller_TolB-like"/>
</dbReference>
<dbReference type="Proteomes" id="UP000444721">
    <property type="component" value="Unassembled WGS sequence"/>
</dbReference>
<dbReference type="VEuPathDB" id="AmoebaDB:FDP41_012749"/>
<dbReference type="InterPro" id="IPR011044">
    <property type="entry name" value="Quino_amine_DH_bsu"/>
</dbReference>
<dbReference type="VEuPathDB" id="AmoebaDB:NF0038240"/>
<evidence type="ECO:0000313" key="3">
    <source>
        <dbReference type="Proteomes" id="UP000444721"/>
    </source>
</evidence>
<dbReference type="AlphaFoldDB" id="A0A6A5C1R9"/>
<accession>A0A6A5C1R9</accession>
<comment type="caution">
    <text evidence="2">The sequence shown here is derived from an EMBL/GenBank/DDBJ whole genome shotgun (WGS) entry which is preliminary data.</text>
</comment>
<proteinExistence type="predicted"/>
<sequence>MFNSITLVDFKNDIPPSDDDDDLYNNNTLFSKFKDKMRTRKRHGFSMNFNQVHIIPKIFGPSSIHDPTTNISDEDDDSDHVDHSEHSFRAPSDVKISHTHQVIIVSDYSNMKLYFFRYTDKTFIGSVNVDHPMYLCIEEKYNGWNDALIFDANSNLGTVFKFDLYKMLQTIFNSELSFSRNDFIWKNGDARDARGMAMMRDLHASTIGDHQLLFVSDFTSNDIFLINSKTGVTIQKFQDLMIECPYAIDVCSENRMVIISEYTSPSSIYMMKLEHTFHQGATQSSPNYTLKLIKKFDKKGDDEIHDSCQGLVFDNVTQHIYCTDTECRIQVFNLQGQCIKSLDTRMDETSDNPDGLCLDDKTGELYLCSYYAACIRIYK</sequence>
<dbReference type="OrthoDB" id="10396504at2759"/>
<evidence type="ECO:0000313" key="2">
    <source>
        <dbReference type="EMBL" id="KAF0980961.1"/>
    </source>
</evidence>
<dbReference type="RefSeq" id="XP_044565674.1">
    <property type="nucleotide sequence ID" value="XM_044703302.1"/>
</dbReference>
<dbReference type="SUPFAM" id="SSF50969">
    <property type="entry name" value="YVTN repeat-like/Quinoprotein amine dehydrogenase"/>
    <property type="match status" value="1"/>
</dbReference>
<protein>
    <recommendedName>
        <fullName evidence="4">SMP-30/Gluconolactonase/LRE-like region domain-containing protein</fullName>
    </recommendedName>
</protein>
<name>A0A6A5C1R9_NAEFO</name>
<evidence type="ECO:0000256" key="1">
    <source>
        <dbReference type="SAM" id="MobiDB-lite"/>
    </source>
</evidence>
<dbReference type="VEuPathDB" id="AmoebaDB:NfTy_037040"/>